<keyword evidence="7" id="KW-0472">Membrane</keyword>
<dbReference type="EMBL" id="BAAAFH010000003">
    <property type="protein sequence ID" value="GAA0873908.1"/>
    <property type="molecule type" value="Genomic_DNA"/>
</dbReference>
<feature type="domain" description="4Fe-4S ferredoxin-type" evidence="8">
    <location>
        <begin position="256"/>
        <end position="284"/>
    </location>
</feature>
<keyword evidence="5" id="KW-0408">Iron</keyword>
<keyword evidence="3" id="KW-0479">Metal-binding</keyword>
<dbReference type="PROSITE" id="PS00198">
    <property type="entry name" value="4FE4S_FER_1"/>
    <property type="match status" value="1"/>
</dbReference>
<dbReference type="InterPro" id="IPR013783">
    <property type="entry name" value="Ig-like_fold"/>
</dbReference>
<dbReference type="InterPro" id="IPR051684">
    <property type="entry name" value="Electron_Trans/Redox"/>
</dbReference>
<evidence type="ECO:0000313" key="10">
    <source>
        <dbReference type="Proteomes" id="UP001501126"/>
    </source>
</evidence>
<keyword evidence="10" id="KW-1185">Reference proteome</keyword>
<reference evidence="10" key="1">
    <citation type="journal article" date="2019" name="Int. J. Syst. Evol. Microbiol.">
        <title>The Global Catalogue of Microorganisms (GCM) 10K type strain sequencing project: providing services to taxonomists for standard genome sequencing and annotation.</title>
        <authorList>
            <consortium name="The Broad Institute Genomics Platform"/>
            <consortium name="The Broad Institute Genome Sequencing Center for Infectious Disease"/>
            <person name="Wu L."/>
            <person name="Ma J."/>
        </authorList>
    </citation>
    <scope>NUCLEOTIDE SEQUENCE [LARGE SCALE GENOMIC DNA]</scope>
    <source>
        <strain evidence="10">JCM 16083</strain>
    </source>
</reference>
<evidence type="ECO:0000256" key="4">
    <source>
        <dbReference type="ARBA" id="ARBA00022982"/>
    </source>
</evidence>
<keyword evidence="7" id="KW-0812">Transmembrane</keyword>
<feature type="transmembrane region" description="Helical" evidence="7">
    <location>
        <begin position="38"/>
        <end position="55"/>
    </location>
</feature>
<evidence type="ECO:0000313" key="9">
    <source>
        <dbReference type="EMBL" id="GAA0873908.1"/>
    </source>
</evidence>
<keyword evidence="2" id="KW-0004">4Fe-4S</keyword>
<dbReference type="Gene3D" id="2.60.40.10">
    <property type="entry name" value="Immunoglobulins"/>
    <property type="match status" value="1"/>
</dbReference>
<dbReference type="InterPro" id="IPR017896">
    <property type="entry name" value="4Fe4S_Fe-S-bd"/>
</dbReference>
<dbReference type="InterPro" id="IPR017900">
    <property type="entry name" value="4Fe4S_Fe_S_CS"/>
</dbReference>
<feature type="transmembrane region" description="Helical" evidence="7">
    <location>
        <begin position="335"/>
        <end position="353"/>
    </location>
</feature>
<keyword evidence="4" id="KW-0249">Electron transport</keyword>
<dbReference type="PROSITE" id="PS51379">
    <property type="entry name" value="4FE4S_FER_2"/>
    <property type="match status" value="1"/>
</dbReference>
<evidence type="ECO:0000256" key="7">
    <source>
        <dbReference type="SAM" id="Phobius"/>
    </source>
</evidence>
<evidence type="ECO:0000256" key="5">
    <source>
        <dbReference type="ARBA" id="ARBA00023004"/>
    </source>
</evidence>
<feature type="transmembrane region" description="Helical" evidence="7">
    <location>
        <begin position="82"/>
        <end position="103"/>
    </location>
</feature>
<dbReference type="Proteomes" id="UP001501126">
    <property type="component" value="Unassembled WGS sequence"/>
</dbReference>
<keyword evidence="7" id="KW-1133">Transmembrane helix</keyword>
<dbReference type="PANTHER" id="PTHR30176">
    <property type="entry name" value="FERREDOXIN-TYPE PROTEIN NAPH"/>
    <property type="match status" value="1"/>
</dbReference>
<evidence type="ECO:0000259" key="8">
    <source>
        <dbReference type="PROSITE" id="PS51379"/>
    </source>
</evidence>
<keyword evidence="1" id="KW-0813">Transport</keyword>
<dbReference type="Pfam" id="PF12801">
    <property type="entry name" value="Fer4_5"/>
    <property type="match status" value="1"/>
</dbReference>
<dbReference type="SUPFAM" id="SSF54862">
    <property type="entry name" value="4Fe-4S ferredoxins"/>
    <property type="match status" value="1"/>
</dbReference>
<feature type="transmembrane region" description="Helical" evidence="7">
    <location>
        <begin position="191"/>
        <end position="209"/>
    </location>
</feature>
<dbReference type="NCBIfam" id="TIGR02745">
    <property type="entry name" value="ccoG_rdxA_fixG"/>
    <property type="match status" value="1"/>
</dbReference>
<dbReference type="InterPro" id="IPR032879">
    <property type="entry name" value="FixG_C"/>
</dbReference>
<sequence length="464" mass="53623">MEEQETYRDKIATVDEKGKRIWIFPKKPSGKFYDYRKWVSYLLLVFLFAGPHIKIGGEPMLMFNVIERKFVIFGQVFWPQDFYIFAIALVLMVVFIVLFTVIYGRLFCGWVCPQTIFMEMVFRRIEYWIEGDWTHQKKLDQMPWNGEKIRKRILKHAIFWGISFLIANTFLAYIIGADALWEIQTANPMEHLGGLIALIIFTTVFYAVFARLREQVCTTICPYGRLQGVLLDRNSIVITYDHVRGEERGKFRKNEDRKESGKGDCIDCGQCVNVCPTGIDIRNGTQLECVNCTACIDACDHMMESVGLEKGLIRYDSENGVNTGTRFRWTRRIKAYTAVLALLLAVLVVLVVTRTDFDATILRQRGATYQELQDGRISNIYEIDLSNKTKKEYTVELRILEGKGEIEAVVKDMVLLPEKHMRERFLIKMDQDDVKKGKNELIIGIYGNGELITKARTTFIGPLL</sequence>
<keyword evidence="6" id="KW-0411">Iron-sulfur</keyword>
<dbReference type="Gene3D" id="3.30.70.20">
    <property type="match status" value="1"/>
</dbReference>
<organism evidence="9 10">
    <name type="scientific">Wandonia haliotis</name>
    <dbReference type="NCBI Taxonomy" id="574963"/>
    <lineage>
        <taxon>Bacteria</taxon>
        <taxon>Pseudomonadati</taxon>
        <taxon>Bacteroidota</taxon>
        <taxon>Flavobacteriia</taxon>
        <taxon>Flavobacteriales</taxon>
        <taxon>Crocinitomicaceae</taxon>
        <taxon>Wandonia</taxon>
    </lineage>
</organism>
<name>A0ABP3XZZ1_9FLAO</name>
<comment type="caution">
    <text evidence="9">The sequence shown here is derived from an EMBL/GenBank/DDBJ whole genome shotgun (WGS) entry which is preliminary data.</text>
</comment>
<proteinExistence type="predicted"/>
<evidence type="ECO:0000256" key="6">
    <source>
        <dbReference type="ARBA" id="ARBA00023014"/>
    </source>
</evidence>
<gene>
    <name evidence="9" type="primary">ccoG</name>
    <name evidence="9" type="ORF">GCM10009118_03160</name>
</gene>
<dbReference type="PANTHER" id="PTHR30176:SF3">
    <property type="entry name" value="FERREDOXIN-TYPE PROTEIN NAPH"/>
    <property type="match status" value="1"/>
</dbReference>
<dbReference type="Pfam" id="PF13746">
    <property type="entry name" value="Fer4_18"/>
    <property type="match status" value="1"/>
</dbReference>
<accession>A0ABP3XZZ1</accession>
<feature type="transmembrane region" description="Helical" evidence="7">
    <location>
        <begin position="157"/>
        <end position="176"/>
    </location>
</feature>
<evidence type="ECO:0000256" key="2">
    <source>
        <dbReference type="ARBA" id="ARBA00022485"/>
    </source>
</evidence>
<dbReference type="Pfam" id="PF11614">
    <property type="entry name" value="FixG_C"/>
    <property type="match status" value="1"/>
</dbReference>
<dbReference type="InterPro" id="IPR014116">
    <property type="entry name" value="Cyt_c_oxidase_cbb3_FixG"/>
</dbReference>
<protein>
    <submittedName>
        <fullName evidence="9">Cytochrome c oxidase accessory protein CcoG</fullName>
    </submittedName>
</protein>
<evidence type="ECO:0000256" key="3">
    <source>
        <dbReference type="ARBA" id="ARBA00022723"/>
    </source>
</evidence>
<dbReference type="RefSeq" id="WP_343784418.1">
    <property type="nucleotide sequence ID" value="NZ_BAAAFH010000003.1"/>
</dbReference>
<evidence type="ECO:0000256" key="1">
    <source>
        <dbReference type="ARBA" id="ARBA00022448"/>
    </source>
</evidence>